<proteinExistence type="predicted"/>
<dbReference type="EMBL" id="CP048838">
    <property type="protein sequence ID" value="QJA04065.1"/>
    <property type="molecule type" value="Genomic_DNA"/>
</dbReference>
<dbReference type="Pfam" id="PF00072">
    <property type="entry name" value="Response_reg"/>
    <property type="match status" value="1"/>
</dbReference>
<dbReference type="InterPro" id="IPR011006">
    <property type="entry name" value="CheY-like_superfamily"/>
</dbReference>
<dbReference type="AlphaFoldDB" id="A0AAP9SFS8"/>
<dbReference type="SUPFAM" id="SSF52172">
    <property type="entry name" value="CheY-like"/>
    <property type="match status" value="1"/>
</dbReference>
<feature type="domain" description="Response regulatory" evidence="4">
    <location>
        <begin position="11"/>
        <end position="123"/>
    </location>
</feature>
<reference evidence="5 6" key="1">
    <citation type="submission" date="2020-02" db="EMBL/GenBank/DDBJ databases">
        <authorList>
            <person name="Kociolek L.K."/>
            <person name="Ozer E.A."/>
        </authorList>
    </citation>
    <scope>NUCLEOTIDE SEQUENCE [LARGE SCALE GENOMIC DNA]</scope>
    <source>
        <strain evidence="5 6">ATCC 14501</strain>
    </source>
</reference>
<keyword evidence="3" id="KW-0597">Phosphoprotein</keyword>
<feature type="modified residue" description="4-aspartylphosphate" evidence="3">
    <location>
        <position position="59"/>
    </location>
</feature>
<sequence length="173" mass="18875">MSSSNDMKKAVLILATEQGGDCSELCEIFQPVYNVVEAKDMKQALHLMKQIVISAVLCDSSVENTAELITSMHDGMMPEIPVIAVIDSRDEEGYVYALDCGAADVITKPVRPQIALVRVKAALLNSSRQIDSLTGYTSELFQRAATELIANHPSSTYLISCFDIDNFKAVNAQ</sequence>
<dbReference type="RefSeq" id="WP_002607529.1">
    <property type="nucleotide sequence ID" value="NZ_BAAACC010000013.1"/>
</dbReference>
<evidence type="ECO:0000313" key="5">
    <source>
        <dbReference type="EMBL" id="QJA04065.1"/>
    </source>
</evidence>
<evidence type="ECO:0000259" key="4">
    <source>
        <dbReference type="PROSITE" id="PS50110"/>
    </source>
</evidence>
<accession>A0AAP9SFS8</accession>
<dbReference type="GO" id="GO:0000160">
    <property type="term" value="P:phosphorelay signal transduction system"/>
    <property type="evidence" value="ECO:0007669"/>
    <property type="project" value="InterPro"/>
</dbReference>
<dbReference type="Gene3D" id="3.40.50.2300">
    <property type="match status" value="1"/>
</dbReference>
<evidence type="ECO:0000256" key="3">
    <source>
        <dbReference type="PROSITE-ProRule" id="PRU00169"/>
    </source>
</evidence>
<comment type="function">
    <text evidence="2">May play the central regulatory role in sporulation. It may be an element of the effector pathway responsible for the activation of sporulation genes in response to nutritional stress. Spo0A may act in concert with spo0H (a sigma factor) to control the expression of some genes that are critical to the sporulation process.</text>
</comment>
<evidence type="ECO:0000313" key="6">
    <source>
        <dbReference type="Proteomes" id="UP000503330"/>
    </source>
</evidence>
<gene>
    <name evidence="5" type="ORF">G4D54_17275</name>
</gene>
<dbReference type="PROSITE" id="PS50110">
    <property type="entry name" value="RESPONSE_REGULATORY"/>
    <property type="match status" value="1"/>
</dbReference>
<dbReference type="Proteomes" id="UP000503330">
    <property type="component" value="Chromosome"/>
</dbReference>
<evidence type="ECO:0000256" key="1">
    <source>
        <dbReference type="ARBA" id="ARBA00018672"/>
    </source>
</evidence>
<dbReference type="GeneID" id="61927326"/>
<protein>
    <recommendedName>
        <fullName evidence="1">Stage 0 sporulation protein A homolog</fullName>
    </recommendedName>
</protein>
<organism evidence="5 6">
    <name type="scientific">Clostridium innocuum</name>
    <dbReference type="NCBI Taxonomy" id="1522"/>
    <lineage>
        <taxon>Bacteria</taxon>
        <taxon>Bacillati</taxon>
        <taxon>Bacillota</taxon>
        <taxon>Clostridia</taxon>
        <taxon>Eubacteriales</taxon>
        <taxon>Clostridiaceae</taxon>
        <taxon>Clostridium</taxon>
    </lineage>
</organism>
<evidence type="ECO:0000256" key="2">
    <source>
        <dbReference type="ARBA" id="ARBA00024867"/>
    </source>
</evidence>
<name>A0AAP9SFS8_CLOIN</name>
<dbReference type="InterPro" id="IPR001789">
    <property type="entry name" value="Sig_transdc_resp-reg_receiver"/>
</dbReference>